<accession>A0ABS2SSE5</accession>
<sequence>MELQAFRKKIEKKLERDGWTIRYDHKESTLRVEDPSINKGATLALKPLLAKWERKEYDSVEEVIRHIQKGLESMKLELKLTGNEKAIYPVIRAASFPTESGGKHLIWDEHTAETRIYYAVDLGESYSLIDETLVKESSYTKQELKEMALFNVRSLNQPLKSDTVAGNTFYFLQSKDGYVASRILDQTLIEKMEQQANGELAVSIPHQDALIFADIQNDTGYDVLGQMALQFFGAGRIPVTALPFSVNNGELEPIFILAQKKPKG</sequence>
<gene>
    <name evidence="1" type="ORF">JOC54_001673</name>
</gene>
<proteinExistence type="predicted"/>
<evidence type="ECO:0000313" key="1">
    <source>
        <dbReference type="EMBL" id="MBM7838417.1"/>
    </source>
</evidence>
<protein>
    <submittedName>
        <fullName evidence="1">Uncharacterized protein YtpQ (UPF0354 family)</fullName>
    </submittedName>
</protein>
<dbReference type="Proteomes" id="UP001179280">
    <property type="component" value="Unassembled WGS sequence"/>
</dbReference>
<name>A0ABS2SSE5_9BACI</name>
<keyword evidence="2" id="KW-1185">Reference proteome</keyword>
<dbReference type="RefSeq" id="WP_204465602.1">
    <property type="nucleotide sequence ID" value="NZ_JAFBCV010000004.1"/>
</dbReference>
<reference evidence="1" key="1">
    <citation type="submission" date="2021-01" db="EMBL/GenBank/DDBJ databases">
        <title>Genomic Encyclopedia of Type Strains, Phase IV (KMG-IV): sequencing the most valuable type-strain genomes for metagenomic binning, comparative biology and taxonomic classification.</title>
        <authorList>
            <person name="Goeker M."/>
        </authorList>
    </citation>
    <scope>NUCLEOTIDE SEQUENCE</scope>
    <source>
        <strain evidence="1">DSM 21943</strain>
    </source>
</reference>
<dbReference type="InterPro" id="IPR010838">
    <property type="entry name" value="DUF1444"/>
</dbReference>
<dbReference type="EMBL" id="JAFBCV010000004">
    <property type="protein sequence ID" value="MBM7838417.1"/>
    <property type="molecule type" value="Genomic_DNA"/>
</dbReference>
<comment type="caution">
    <text evidence="1">The sequence shown here is derived from an EMBL/GenBank/DDBJ whole genome shotgun (WGS) entry which is preliminary data.</text>
</comment>
<dbReference type="Pfam" id="PF07285">
    <property type="entry name" value="DUF1444"/>
    <property type="match status" value="1"/>
</dbReference>
<organism evidence="1 2">
    <name type="scientific">Shouchella xiaoxiensis</name>
    <dbReference type="NCBI Taxonomy" id="766895"/>
    <lineage>
        <taxon>Bacteria</taxon>
        <taxon>Bacillati</taxon>
        <taxon>Bacillota</taxon>
        <taxon>Bacilli</taxon>
        <taxon>Bacillales</taxon>
        <taxon>Bacillaceae</taxon>
        <taxon>Shouchella</taxon>
    </lineage>
</organism>
<dbReference type="NCBIfam" id="NF010189">
    <property type="entry name" value="PRK13668.1"/>
    <property type="match status" value="1"/>
</dbReference>
<evidence type="ECO:0000313" key="2">
    <source>
        <dbReference type="Proteomes" id="UP001179280"/>
    </source>
</evidence>